<organism evidence="1 2">
    <name type="scientific">Meloidogyne enterolobii</name>
    <name type="common">Root-knot nematode worm</name>
    <name type="synonym">Meloidogyne mayaguensis</name>
    <dbReference type="NCBI Taxonomy" id="390850"/>
    <lineage>
        <taxon>Eukaryota</taxon>
        <taxon>Metazoa</taxon>
        <taxon>Ecdysozoa</taxon>
        <taxon>Nematoda</taxon>
        <taxon>Chromadorea</taxon>
        <taxon>Rhabditida</taxon>
        <taxon>Tylenchina</taxon>
        <taxon>Tylenchomorpha</taxon>
        <taxon>Tylenchoidea</taxon>
        <taxon>Meloidogynidae</taxon>
        <taxon>Meloidogyninae</taxon>
        <taxon>Meloidogyne</taxon>
    </lineage>
</organism>
<name>A0ACB1ASS3_MELEN</name>
<proteinExistence type="predicted"/>
<reference evidence="1" key="1">
    <citation type="submission" date="2023-11" db="EMBL/GenBank/DDBJ databases">
        <authorList>
            <person name="Poullet M."/>
        </authorList>
    </citation>
    <scope>NUCLEOTIDE SEQUENCE</scope>
    <source>
        <strain evidence="1">E1834</strain>
    </source>
</reference>
<evidence type="ECO:0000313" key="2">
    <source>
        <dbReference type="Proteomes" id="UP001497535"/>
    </source>
</evidence>
<dbReference type="Proteomes" id="UP001497535">
    <property type="component" value="Unassembled WGS sequence"/>
</dbReference>
<accession>A0ACB1ASS3</accession>
<gene>
    <name evidence="1" type="ORF">MENTE1834_LOCUS42663</name>
</gene>
<comment type="caution">
    <text evidence="1">The sequence shown here is derived from an EMBL/GenBank/DDBJ whole genome shotgun (WGS) entry which is preliminary data.</text>
</comment>
<evidence type="ECO:0000313" key="1">
    <source>
        <dbReference type="EMBL" id="CAK5103010.1"/>
    </source>
</evidence>
<keyword evidence="2" id="KW-1185">Reference proteome</keyword>
<sequence>MLLMNCLPLSDTTTLGQPNFVIKLFVNACDTVNAVWFSMGTATNHFEKESTTVNIYL</sequence>
<protein>
    <submittedName>
        <fullName evidence="1">Uncharacterized protein</fullName>
    </submittedName>
</protein>
<dbReference type="EMBL" id="CAVMJV010000113">
    <property type="protein sequence ID" value="CAK5103010.1"/>
    <property type="molecule type" value="Genomic_DNA"/>
</dbReference>